<keyword evidence="2" id="KW-1185">Reference proteome</keyword>
<dbReference type="Proteomes" id="UP000198793">
    <property type="component" value="Unassembled WGS sequence"/>
</dbReference>
<accession>A0A1H0EHP3</accession>
<proteinExistence type="predicted"/>
<sequence>MARMRTKSGSSRGIDTNRSDVYGRITDKIVAQLEEGVRPWIEHLVVSANSAMAFAAAPTHLPRSKVGPLIRRRVAACRRLLP</sequence>
<name>A0A1H0EHP3_9HYPH</name>
<gene>
    <name evidence="1" type="ORF">SAMN05192530_10242</name>
</gene>
<dbReference type="AlphaFoldDB" id="A0A1H0EHP3"/>
<organism evidence="1 2">
    <name type="scientific">Aureimonas jatrophae</name>
    <dbReference type="NCBI Taxonomy" id="1166073"/>
    <lineage>
        <taxon>Bacteria</taxon>
        <taxon>Pseudomonadati</taxon>
        <taxon>Pseudomonadota</taxon>
        <taxon>Alphaproteobacteria</taxon>
        <taxon>Hyphomicrobiales</taxon>
        <taxon>Aurantimonadaceae</taxon>
        <taxon>Aureimonas</taxon>
    </lineage>
</organism>
<dbReference type="EMBL" id="FNIT01000002">
    <property type="protein sequence ID" value="SDN81840.1"/>
    <property type="molecule type" value="Genomic_DNA"/>
</dbReference>
<evidence type="ECO:0000313" key="2">
    <source>
        <dbReference type="Proteomes" id="UP000198793"/>
    </source>
</evidence>
<reference evidence="1 2" key="1">
    <citation type="submission" date="2016-10" db="EMBL/GenBank/DDBJ databases">
        <authorList>
            <person name="de Groot N.N."/>
        </authorList>
    </citation>
    <scope>NUCLEOTIDE SEQUENCE [LARGE SCALE GENOMIC DNA]</scope>
    <source>
        <strain evidence="2">L7-484,KACC 16230,DSM 25025</strain>
    </source>
</reference>
<evidence type="ECO:0000313" key="1">
    <source>
        <dbReference type="EMBL" id="SDN81840.1"/>
    </source>
</evidence>
<protein>
    <submittedName>
        <fullName evidence="1">Uncharacterized protein</fullName>
    </submittedName>
</protein>